<dbReference type="AlphaFoldDB" id="A0A4Y8IJM1"/>
<dbReference type="PRINTS" id="PR00502">
    <property type="entry name" value="NUDIXFAMILY"/>
</dbReference>
<comment type="cofactor">
    <cofactor evidence="1">
        <name>Mg(2+)</name>
        <dbReference type="ChEBI" id="CHEBI:18420"/>
    </cofactor>
</comment>
<dbReference type="InterPro" id="IPR000086">
    <property type="entry name" value="NUDIX_hydrolase_dom"/>
</dbReference>
<feature type="domain" description="Nudix hydrolase" evidence="4">
    <location>
        <begin position="16"/>
        <end position="147"/>
    </location>
</feature>
<keyword evidence="2 3" id="KW-0378">Hydrolase</keyword>
<evidence type="ECO:0000256" key="3">
    <source>
        <dbReference type="RuleBase" id="RU003476"/>
    </source>
</evidence>
<organism evidence="5 6">
    <name type="scientific">Filobacillus milosensis</name>
    <dbReference type="NCBI Taxonomy" id="94137"/>
    <lineage>
        <taxon>Bacteria</taxon>
        <taxon>Bacillati</taxon>
        <taxon>Bacillota</taxon>
        <taxon>Bacilli</taxon>
        <taxon>Bacillales</taxon>
        <taxon>Bacillaceae</taxon>
        <taxon>Filobacillus</taxon>
    </lineage>
</organism>
<dbReference type="PROSITE" id="PS00893">
    <property type="entry name" value="NUDIX_BOX"/>
    <property type="match status" value="1"/>
</dbReference>
<proteinExistence type="inferred from homology"/>
<dbReference type="EMBL" id="SOPW01000010">
    <property type="protein sequence ID" value="TFB19504.1"/>
    <property type="molecule type" value="Genomic_DNA"/>
</dbReference>
<dbReference type="Gene3D" id="3.90.79.10">
    <property type="entry name" value="Nucleoside Triphosphate Pyrophosphohydrolase"/>
    <property type="match status" value="1"/>
</dbReference>
<name>A0A4Y8IJM1_9BACI</name>
<sequence length="157" mass="17918">MGYVMDLRKLVGTRPLIVVGASVMVLNERKELLLQKRKDNGCWGLPGGSMELGESLEEVAKREMIEETGLTPDNLTLLNVFSGEEQYYKLPHGDELYNVTANYLCTEYEGKLRIDEDESLDINFFNLKELPKPLNPPDIPVIKYFNNRTFDIMGDNN</sequence>
<dbReference type="InterPro" id="IPR020084">
    <property type="entry name" value="NUDIX_hydrolase_CS"/>
</dbReference>
<evidence type="ECO:0000259" key="4">
    <source>
        <dbReference type="PROSITE" id="PS51462"/>
    </source>
</evidence>
<dbReference type="OrthoDB" id="9787476at2"/>
<dbReference type="PANTHER" id="PTHR43046:SF2">
    <property type="entry name" value="8-OXO-DGTP DIPHOSPHATASE-RELATED"/>
    <property type="match status" value="1"/>
</dbReference>
<dbReference type="PROSITE" id="PS51462">
    <property type="entry name" value="NUDIX"/>
    <property type="match status" value="1"/>
</dbReference>
<dbReference type="Proteomes" id="UP000297975">
    <property type="component" value="Unassembled WGS sequence"/>
</dbReference>
<accession>A0A4Y8IJM1</accession>
<dbReference type="InterPro" id="IPR015797">
    <property type="entry name" value="NUDIX_hydrolase-like_dom_sf"/>
</dbReference>
<protein>
    <submittedName>
        <fullName evidence="5">NUDIX domain-containing protein</fullName>
    </submittedName>
</protein>
<evidence type="ECO:0000313" key="6">
    <source>
        <dbReference type="Proteomes" id="UP000297975"/>
    </source>
</evidence>
<dbReference type="InterPro" id="IPR020476">
    <property type="entry name" value="Nudix_hydrolase"/>
</dbReference>
<dbReference type="Pfam" id="PF00293">
    <property type="entry name" value="NUDIX"/>
    <property type="match status" value="1"/>
</dbReference>
<keyword evidence="6" id="KW-1185">Reference proteome</keyword>
<comment type="caution">
    <text evidence="5">The sequence shown here is derived from an EMBL/GenBank/DDBJ whole genome shotgun (WGS) entry which is preliminary data.</text>
</comment>
<dbReference type="GO" id="GO:0016787">
    <property type="term" value="F:hydrolase activity"/>
    <property type="evidence" value="ECO:0007669"/>
    <property type="project" value="UniProtKB-KW"/>
</dbReference>
<dbReference type="PANTHER" id="PTHR43046">
    <property type="entry name" value="GDP-MANNOSE MANNOSYL HYDROLASE"/>
    <property type="match status" value="1"/>
</dbReference>
<dbReference type="RefSeq" id="WP_134340302.1">
    <property type="nucleotide sequence ID" value="NZ_SOPW01000010.1"/>
</dbReference>
<evidence type="ECO:0000256" key="2">
    <source>
        <dbReference type="ARBA" id="ARBA00022801"/>
    </source>
</evidence>
<dbReference type="CDD" id="cd04677">
    <property type="entry name" value="NUDIX_Hydrolase"/>
    <property type="match status" value="1"/>
</dbReference>
<evidence type="ECO:0000313" key="5">
    <source>
        <dbReference type="EMBL" id="TFB19504.1"/>
    </source>
</evidence>
<evidence type="ECO:0000256" key="1">
    <source>
        <dbReference type="ARBA" id="ARBA00001946"/>
    </source>
</evidence>
<comment type="similarity">
    <text evidence="3">Belongs to the Nudix hydrolase family.</text>
</comment>
<reference evidence="5 6" key="1">
    <citation type="submission" date="2019-03" db="EMBL/GenBank/DDBJ databases">
        <authorList>
            <person name="He R.-H."/>
        </authorList>
    </citation>
    <scope>NUCLEOTIDE SEQUENCE [LARGE SCALE GENOMIC DNA]</scope>
    <source>
        <strain evidence="6">SH 714</strain>
    </source>
</reference>
<dbReference type="SUPFAM" id="SSF55811">
    <property type="entry name" value="Nudix"/>
    <property type="match status" value="1"/>
</dbReference>
<gene>
    <name evidence="5" type="ORF">E3U55_10080</name>
</gene>